<reference evidence="2" key="1">
    <citation type="submission" date="2016-06" db="EMBL/GenBank/DDBJ databases">
        <title>Parallel loss of symbiosis genes in relatives of nitrogen-fixing non-legume Parasponia.</title>
        <authorList>
            <person name="Van Velzen R."/>
            <person name="Holmer R."/>
            <person name="Bu F."/>
            <person name="Rutten L."/>
            <person name="Van Zeijl A."/>
            <person name="Liu W."/>
            <person name="Santuari L."/>
            <person name="Cao Q."/>
            <person name="Sharma T."/>
            <person name="Shen D."/>
            <person name="Roswanjaya Y."/>
            <person name="Wardhani T."/>
            <person name="Kalhor M.S."/>
            <person name="Jansen J."/>
            <person name="Van den Hoogen J."/>
            <person name="Gungor B."/>
            <person name="Hartog M."/>
            <person name="Hontelez J."/>
            <person name="Verver J."/>
            <person name="Yang W.-C."/>
            <person name="Schijlen E."/>
            <person name="Repin R."/>
            <person name="Schilthuizen M."/>
            <person name="Schranz E."/>
            <person name="Heidstra R."/>
            <person name="Miyata K."/>
            <person name="Fedorova E."/>
            <person name="Kohlen W."/>
            <person name="Bisseling T."/>
            <person name="Smit S."/>
            <person name="Geurts R."/>
        </authorList>
    </citation>
    <scope>NUCLEOTIDE SEQUENCE [LARGE SCALE GENOMIC DNA]</scope>
    <source>
        <strain evidence="2">cv. RG33-2</strain>
    </source>
</reference>
<accession>A0A2P5FDW7</accession>
<keyword evidence="2" id="KW-1185">Reference proteome</keyword>
<dbReference type="EMBL" id="JXTC01000041">
    <property type="protein sequence ID" value="PON95985.1"/>
    <property type="molecule type" value="Genomic_DNA"/>
</dbReference>
<dbReference type="InParanoid" id="A0A2P5FDW7"/>
<dbReference type="Proteomes" id="UP000237000">
    <property type="component" value="Unassembled WGS sequence"/>
</dbReference>
<dbReference type="AlphaFoldDB" id="A0A2P5FDW7"/>
<comment type="caution">
    <text evidence="1">The sequence shown here is derived from an EMBL/GenBank/DDBJ whole genome shotgun (WGS) entry which is preliminary data.</text>
</comment>
<organism evidence="1 2">
    <name type="scientific">Trema orientale</name>
    <name type="common">Charcoal tree</name>
    <name type="synonym">Celtis orientalis</name>
    <dbReference type="NCBI Taxonomy" id="63057"/>
    <lineage>
        <taxon>Eukaryota</taxon>
        <taxon>Viridiplantae</taxon>
        <taxon>Streptophyta</taxon>
        <taxon>Embryophyta</taxon>
        <taxon>Tracheophyta</taxon>
        <taxon>Spermatophyta</taxon>
        <taxon>Magnoliopsida</taxon>
        <taxon>eudicotyledons</taxon>
        <taxon>Gunneridae</taxon>
        <taxon>Pentapetalae</taxon>
        <taxon>rosids</taxon>
        <taxon>fabids</taxon>
        <taxon>Rosales</taxon>
        <taxon>Cannabaceae</taxon>
        <taxon>Trema</taxon>
    </lineage>
</organism>
<gene>
    <name evidence="1" type="ORF">TorRG33x02_082330</name>
</gene>
<name>A0A2P5FDW7_TREOI</name>
<proteinExistence type="predicted"/>
<sequence>MKHTDLSVGLFLRFLDEHMRSDNVDPLWQWVVMDKDIASSRINFYEMAKEAIQTIKWKLMICSLRRLEKLCNLRYFYFVSQGQHI</sequence>
<evidence type="ECO:0000313" key="2">
    <source>
        <dbReference type="Proteomes" id="UP000237000"/>
    </source>
</evidence>
<protein>
    <submittedName>
        <fullName evidence="1">Uncharacterized protein</fullName>
    </submittedName>
</protein>
<evidence type="ECO:0000313" key="1">
    <source>
        <dbReference type="EMBL" id="PON95985.1"/>
    </source>
</evidence>